<gene>
    <name evidence="2" type="primary">tmcAL</name>
    <name evidence="3" type="ordered locus">Mahau_1002</name>
</gene>
<dbReference type="RefSeq" id="WP_013780630.1">
    <property type="nucleotide sequence ID" value="NC_015520.1"/>
</dbReference>
<accession>F4A2M0</accession>
<dbReference type="EC" id="6.3.4.-" evidence="2"/>
<evidence type="ECO:0000313" key="4">
    <source>
        <dbReference type="Proteomes" id="UP000008457"/>
    </source>
</evidence>
<comment type="caution">
    <text evidence="2">Lacks conserved residue(s) required for the propagation of feature annotation.</text>
</comment>
<proteinExistence type="inferred from homology"/>
<dbReference type="Gene3D" id="3.40.50.620">
    <property type="entry name" value="HUPs"/>
    <property type="match status" value="1"/>
</dbReference>
<dbReference type="HOGENOM" id="CLU_038915_0_1_9"/>
<keyword evidence="2" id="KW-0436">Ligase</keyword>
<dbReference type="EMBL" id="CP002360">
    <property type="protein sequence ID" value="AEE96200.1"/>
    <property type="molecule type" value="Genomic_DNA"/>
</dbReference>
<dbReference type="KEGG" id="mas:Mahau_1002"/>
<feature type="binding site" evidence="2">
    <location>
        <begin position="7"/>
        <end position="20"/>
    </location>
    <ligand>
        <name>ATP</name>
        <dbReference type="ChEBI" id="CHEBI:30616"/>
    </ligand>
</feature>
<evidence type="ECO:0000256" key="2">
    <source>
        <dbReference type="HAMAP-Rule" id="MF_01539"/>
    </source>
</evidence>
<keyword evidence="2" id="KW-0694">RNA-binding</keyword>
<dbReference type="HAMAP" id="MF_01539">
    <property type="entry name" value="TmcAL"/>
    <property type="match status" value="1"/>
</dbReference>
<dbReference type="PANTHER" id="PTHR37825:SF1">
    <property type="entry name" value="TRNA(MET) CYTIDINE ACETATE LIGASE"/>
    <property type="match status" value="1"/>
</dbReference>
<dbReference type="SUPFAM" id="SSF52374">
    <property type="entry name" value="Nucleotidylyl transferase"/>
    <property type="match status" value="1"/>
</dbReference>
<keyword evidence="2" id="KW-0067">ATP-binding</keyword>
<feature type="binding site" evidence="2">
    <location>
        <position position="160"/>
    </location>
    <ligand>
        <name>ATP</name>
        <dbReference type="ChEBI" id="CHEBI:30616"/>
    </ligand>
</feature>
<dbReference type="InterPro" id="IPR014729">
    <property type="entry name" value="Rossmann-like_a/b/a_fold"/>
</dbReference>
<feature type="binding site" evidence="2">
    <location>
        <position position="102"/>
    </location>
    <ligand>
        <name>ATP</name>
        <dbReference type="ChEBI" id="CHEBI:30616"/>
    </ligand>
</feature>
<keyword evidence="1 2" id="KW-0819">tRNA processing</keyword>
<dbReference type="GO" id="GO:0000049">
    <property type="term" value="F:tRNA binding"/>
    <property type="evidence" value="ECO:0007669"/>
    <property type="project" value="UniProtKB-KW"/>
</dbReference>
<name>F4A2M0_MAHA5</name>
<dbReference type="eggNOG" id="COG1323">
    <property type="taxonomic scope" value="Bacteria"/>
</dbReference>
<comment type="subcellular location">
    <subcellularLocation>
        <location evidence="2">Cytoplasm</location>
    </subcellularLocation>
</comment>
<feature type="binding site" evidence="2">
    <location>
        <position position="185"/>
    </location>
    <ligand>
        <name>ATP</name>
        <dbReference type="ChEBI" id="CHEBI:30616"/>
    </ligand>
</feature>
<comment type="similarity">
    <text evidence="2">Belongs to the TmcAL family.</text>
</comment>
<reference evidence="3 4" key="2">
    <citation type="journal article" date="2011" name="Stand. Genomic Sci.">
        <title>Complete genome sequence of Mahella australiensis type strain (50-1 BON).</title>
        <authorList>
            <person name="Sikorski J."/>
            <person name="Teshima H."/>
            <person name="Nolan M."/>
            <person name="Lucas S."/>
            <person name="Hammon N."/>
            <person name="Deshpande S."/>
            <person name="Cheng J.F."/>
            <person name="Pitluck S."/>
            <person name="Liolios K."/>
            <person name="Pagani I."/>
            <person name="Ivanova N."/>
            <person name="Huntemann M."/>
            <person name="Mavromatis K."/>
            <person name="Ovchinikova G."/>
            <person name="Pati A."/>
            <person name="Tapia R."/>
            <person name="Han C."/>
            <person name="Goodwin L."/>
            <person name="Chen A."/>
            <person name="Palaniappan K."/>
            <person name="Land M."/>
            <person name="Hauser L."/>
            <person name="Ngatchou-Djao O.D."/>
            <person name="Rohde M."/>
            <person name="Pukall R."/>
            <person name="Spring S."/>
            <person name="Abt B."/>
            <person name="Goker M."/>
            <person name="Detter J.C."/>
            <person name="Woyke T."/>
            <person name="Bristow J."/>
            <person name="Markowitz V."/>
            <person name="Hugenholtz P."/>
            <person name="Eisen J.A."/>
            <person name="Kyrpides N.C."/>
            <person name="Klenk H.P."/>
            <person name="Lapidus A."/>
        </authorList>
    </citation>
    <scope>NUCLEOTIDE SEQUENCE [LARGE SCALE GENOMIC DNA]</scope>
    <source>
        <strain evidence="4">DSM 15567 / CIP 107919 / 50-1 BON</strain>
    </source>
</reference>
<comment type="function">
    <text evidence="2">Catalyzes the formation of N(4)-acetylcytidine (ac(4)C) at the wobble position of elongator tRNA(Met), using acetate and ATP as substrates. First activates an acetate ion to form acetyladenylate (Ac-AMP) and then transfers the acetyl group to tRNA to form ac(4)C34.</text>
</comment>
<evidence type="ECO:0000313" key="3">
    <source>
        <dbReference type="EMBL" id="AEE96200.1"/>
    </source>
</evidence>
<dbReference type="STRING" id="697281.Mahau_1002"/>
<dbReference type="GO" id="GO:0006400">
    <property type="term" value="P:tRNA modification"/>
    <property type="evidence" value="ECO:0007669"/>
    <property type="project" value="UniProtKB-UniRule"/>
</dbReference>
<organism evidence="3 4">
    <name type="scientific">Mahella australiensis (strain DSM 15567 / CIP 107919 / 50-1 BON)</name>
    <dbReference type="NCBI Taxonomy" id="697281"/>
    <lineage>
        <taxon>Bacteria</taxon>
        <taxon>Bacillati</taxon>
        <taxon>Bacillota</taxon>
        <taxon>Clostridia</taxon>
        <taxon>Thermoanaerobacterales</taxon>
        <taxon>Thermoanaerobacterales Family IV. Incertae Sedis</taxon>
        <taxon>Mahella</taxon>
    </lineage>
</organism>
<comment type="catalytic activity">
    <reaction evidence="2">
        <text>cytidine(34) in elongator tRNA(Met) + acetate + ATP = N(4)-acetylcytidine(34) in elongator tRNA(Met) + AMP + diphosphate</text>
        <dbReference type="Rhea" id="RHEA:58144"/>
        <dbReference type="Rhea" id="RHEA-COMP:10693"/>
        <dbReference type="Rhea" id="RHEA-COMP:10694"/>
        <dbReference type="ChEBI" id="CHEBI:30089"/>
        <dbReference type="ChEBI" id="CHEBI:30616"/>
        <dbReference type="ChEBI" id="CHEBI:33019"/>
        <dbReference type="ChEBI" id="CHEBI:74900"/>
        <dbReference type="ChEBI" id="CHEBI:82748"/>
        <dbReference type="ChEBI" id="CHEBI:456215"/>
    </reaction>
</comment>
<dbReference type="NCBIfam" id="NF010191">
    <property type="entry name" value="PRK13670.1"/>
    <property type="match status" value="1"/>
</dbReference>
<keyword evidence="2" id="KW-0820">tRNA-binding</keyword>
<dbReference type="Pfam" id="PF05636">
    <property type="entry name" value="HIGH_NTase1"/>
    <property type="match status" value="1"/>
</dbReference>
<sequence>MTVAGIVAEYNPLHNGHLYHINMTRQLSGADYVICVMSGNFVQRGEPAITNKWFRSRMALAAGIDLVIELPTVYAVQSAEQFAFGAIKLLDSIGVVDYLCFGSESGDISALTAAADVLYDEPDTLKHAIKQHLANGLSYPHAVSEALSSYAHLSIELTPNNTLAIEYLKALKALGSSIKPITIQRLHSAYNSAALEGRISSATSIRRAIFENDLEYDGIRNAMPDFAYFILSDAFAKGYGPISLDSIELIILYALRNMPKQCLENMIDISEGLEHRIKKAAMLAGNLQTLINSIKTKRYTQTRIQRTIIHAMLDMSNNLMDELTSNEGPQYIRILGFSEKGKQLLPIINSKSSLPLLSKAADYKSILSPLGRKLFEVEIEATDLYSLAYMKPALRRAGNEFVQDIYHI</sequence>
<keyword evidence="2" id="KW-0963">Cytoplasm</keyword>
<dbReference type="OrthoDB" id="9769796at2"/>
<dbReference type="PANTHER" id="PTHR37825">
    <property type="entry name" value="TRNA(MET) CYTIDINE ACETATE LIGASE"/>
    <property type="match status" value="1"/>
</dbReference>
<dbReference type="GO" id="GO:0005524">
    <property type="term" value="F:ATP binding"/>
    <property type="evidence" value="ECO:0007669"/>
    <property type="project" value="UniProtKB-KW"/>
</dbReference>
<dbReference type="GO" id="GO:0005737">
    <property type="term" value="C:cytoplasm"/>
    <property type="evidence" value="ECO:0007669"/>
    <property type="project" value="UniProtKB-SubCell"/>
</dbReference>
<dbReference type="Proteomes" id="UP000008457">
    <property type="component" value="Chromosome"/>
</dbReference>
<dbReference type="GO" id="GO:0016879">
    <property type="term" value="F:ligase activity, forming carbon-nitrogen bonds"/>
    <property type="evidence" value="ECO:0007669"/>
    <property type="project" value="UniProtKB-UniRule"/>
</dbReference>
<reference evidence="4" key="1">
    <citation type="submission" date="2010-11" db="EMBL/GenBank/DDBJ databases">
        <title>The complete genome of Mahella australiensis DSM 15567.</title>
        <authorList>
            <consortium name="US DOE Joint Genome Institute (JGI-PGF)"/>
            <person name="Lucas S."/>
            <person name="Copeland A."/>
            <person name="Lapidus A."/>
            <person name="Bruce D."/>
            <person name="Goodwin L."/>
            <person name="Pitluck S."/>
            <person name="Kyrpides N."/>
            <person name="Mavromatis K."/>
            <person name="Pagani I."/>
            <person name="Ivanova N."/>
            <person name="Teshima H."/>
            <person name="Brettin T."/>
            <person name="Detter J.C."/>
            <person name="Han C."/>
            <person name="Tapia R."/>
            <person name="Land M."/>
            <person name="Hauser L."/>
            <person name="Markowitz V."/>
            <person name="Cheng J.-F."/>
            <person name="Hugenholtz P."/>
            <person name="Woyke T."/>
            <person name="Wu D."/>
            <person name="Spring S."/>
            <person name="Pukall R."/>
            <person name="Steenblock K."/>
            <person name="Schneider S."/>
            <person name="Klenk H.-P."/>
            <person name="Eisen J.A."/>
        </authorList>
    </citation>
    <scope>NUCLEOTIDE SEQUENCE [LARGE SCALE GENOMIC DNA]</scope>
    <source>
        <strain evidence="4">DSM 15567 / CIP 107919 / 50-1 BON</strain>
    </source>
</reference>
<keyword evidence="2" id="KW-0547">Nucleotide-binding</keyword>
<evidence type="ECO:0000256" key="1">
    <source>
        <dbReference type="ARBA" id="ARBA00022694"/>
    </source>
</evidence>
<dbReference type="InterPro" id="IPR008513">
    <property type="entry name" value="tRNA(Met)_cyd_acetate_ligase"/>
</dbReference>
<dbReference type="AlphaFoldDB" id="F4A2M0"/>
<keyword evidence="4" id="KW-1185">Reference proteome</keyword>
<protein>
    <recommendedName>
        <fullName evidence="2">tRNA(Met) cytidine acetate ligase</fullName>
        <ecNumber evidence="2">6.3.4.-</ecNumber>
    </recommendedName>
</protein>